<name>A0A4Z1KLB8_9HELO</name>
<evidence type="ECO:0000313" key="3">
    <source>
        <dbReference type="Proteomes" id="UP000297280"/>
    </source>
</evidence>
<evidence type="ECO:0000256" key="1">
    <source>
        <dbReference type="SAM" id="MobiDB-lite"/>
    </source>
</evidence>
<dbReference type="EMBL" id="PQXO01000875">
    <property type="protein sequence ID" value="TGO82249.1"/>
    <property type="molecule type" value="Genomic_DNA"/>
</dbReference>
<gene>
    <name evidence="2" type="ORF">BPOR_0880g00050</name>
</gene>
<proteinExistence type="predicted"/>
<accession>A0A4Z1KLB8</accession>
<sequence length="84" mass="9473">MERNSPLPWGWKCKRMVEIWSDPEIPPSTLSLRSCGTLNEGEDVCTACNTYIEIATFEVVHQTAPPPPPPPTRKRTSRRGPTPR</sequence>
<evidence type="ECO:0000313" key="2">
    <source>
        <dbReference type="EMBL" id="TGO82249.1"/>
    </source>
</evidence>
<comment type="caution">
    <text evidence="2">The sequence shown here is derived from an EMBL/GenBank/DDBJ whole genome shotgun (WGS) entry which is preliminary data.</text>
</comment>
<keyword evidence="3" id="KW-1185">Reference proteome</keyword>
<organism evidence="2 3">
    <name type="scientific">Botrytis porri</name>
    <dbReference type="NCBI Taxonomy" id="87229"/>
    <lineage>
        <taxon>Eukaryota</taxon>
        <taxon>Fungi</taxon>
        <taxon>Dikarya</taxon>
        <taxon>Ascomycota</taxon>
        <taxon>Pezizomycotina</taxon>
        <taxon>Leotiomycetes</taxon>
        <taxon>Helotiales</taxon>
        <taxon>Sclerotiniaceae</taxon>
        <taxon>Botrytis</taxon>
    </lineage>
</organism>
<feature type="region of interest" description="Disordered" evidence="1">
    <location>
        <begin position="60"/>
        <end position="84"/>
    </location>
</feature>
<protein>
    <submittedName>
        <fullName evidence="2">Uncharacterized protein</fullName>
    </submittedName>
</protein>
<reference evidence="2 3" key="1">
    <citation type="submission" date="2017-12" db="EMBL/GenBank/DDBJ databases">
        <title>Comparative genomics of Botrytis spp.</title>
        <authorList>
            <person name="Valero-Jimenez C.A."/>
            <person name="Tapia P."/>
            <person name="Veloso J."/>
            <person name="Silva-Moreno E."/>
            <person name="Staats M."/>
            <person name="Valdes J.H."/>
            <person name="Van Kan J.A.L."/>
        </authorList>
    </citation>
    <scope>NUCLEOTIDE SEQUENCE [LARGE SCALE GENOMIC DNA]</scope>
    <source>
        <strain evidence="2 3">MUCL3349</strain>
    </source>
</reference>
<dbReference type="AlphaFoldDB" id="A0A4Z1KLB8"/>
<dbReference type="Proteomes" id="UP000297280">
    <property type="component" value="Unassembled WGS sequence"/>
</dbReference>